<dbReference type="GO" id="GO:0005975">
    <property type="term" value="P:carbohydrate metabolic process"/>
    <property type="evidence" value="ECO:0007669"/>
    <property type="project" value="InterPro"/>
</dbReference>
<dbReference type="GO" id="GO:0046872">
    <property type="term" value="F:metal ion binding"/>
    <property type="evidence" value="ECO:0007669"/>
    <property type="project" value="UniProtKB-KW"/>
</dbReference>
<dbReference type="PANTHER" id="PTHR31609">
    <property type="entry name" value="YDJC DEACETYLASE FAMILY MEMBER"/>
    <property type="match status" value="1"/>
</dbReference>
<evidence type="ECO:0000313" key="7">
    <source>
        <dbReference type="Proteomes" id="UP000514509"/>
    </source>
</evidence>
<dbReference type="CDD" id="cd10802">
    <property type="entry name" value="YdjC_TTHB029_like"/>
    <property type="match status" value="1"/>
</dbReference>
<keyword evidence="3" id="KW-0378">Hydrolase</keyword>
<dbReference type="PANTHER" id="PTHR31609:SF1">
    <property type="entry name" value="CARBOHYDRATE DEACETYLASE"/>
    <property type="match status" value="1"/>
</dbReference>
<dbReference type="Proteomes" id="UP000514509">
    <property type="component" value="Chromosome"/>
</dbReference>
<dbReference type="InterPro" id="IPR006879">
    <property type="entry name" value="YdjC-like"/>
</dbReference>
<evidence type="ECO:0000313" key="6">
    <source>
        <dbReference type="EMBL" id="QMU29318.1"/>
    </source>
</evidence>
<organism evidence="6 7">
    <name type="scientific">Adhaeribacter radiodurans</name>
    <dbReference type="NCBI Taxonomy" id="2745197"/>
    <lineage>
        <taxon>Bacteria</taxon>
        <taxon>Pseudomonadati</taxon>
        <taxon>Bacteroidota</taxon>
        <taxon>Cytophagia</taxon>
        <taxon>Cytophagales</taxon>
        <taxon>Hymenobacteraceae</taxon>
        <taxon>Adhaeribacter</taxon>
    </lineage>
</organism>
<evidence type="ECO:0000256" key="3">
    <source>
        <dbReference type="ARBA" id="ARBA00022801"/>
    </source>
</evidence>
<protein>
    <submittedName>
        <fullName evidence="6">ChbG/HpnK family deacetylase</fullName>
    </submittedName>
</protein>
<dbReference type="EMBL" id="CP055153">
    <property type="protein sequence ID" value="QMU29318.1"/>
    <property type="molecule type" value="Genomic_DNA"/>
</dbReference>
<dbReference type="PROSITE" id="PS51257">
    <property type="entry name" value="PROKAR_LIPOPROTEIN"/>
    <property type="match status" value="1"/>
</dbReference>
<evidence type="ECO:0000256" key="1">
    <source>
        <dbReference type="ARBA" id="ARBA00001946"/>
    </source>
</evidence>
<reference evidence="6 7" key="2">
    <citation type="submission" date="2020-08" db="EMBL/GenBank/DDBJ databases">
        <title>Adhaeribacter dokdonensis sp. nov., isolated from the rhizosphere of Elymus tsukushiensis, a plant native to the Dokdo Islands, Republic of Korea.</title>
        <authorList>
            <person name="Ghim S.Y."/>
        </authorList>
    </citation>
    <scope>NUCLEOTIDE SEQUENCE [LARGE SCALE GENOMIC DNA]</scope>
    <source>
        <strain evidence="6 7">KUDC8001</strain>
    </source>
</reference>
<sequence>MSKLIFTLFLYLFTISCFAQKKAIRLIVRGDDMGYTHSGNNALLQASKEGIQTSIEVLVPSPWFPEAVKMLQQNPGIDVGIHLTLTSEWDNVKWRPLTTATSLKDPDGYFYPMIFPNKNYPDLSLTENAWQLADIEKEFRAQIELALKKIPRISHLSAHMGCTHLAPEVQALTKKLAQEYKIDINPEEYQVVSVSYDGPKQTSPQKIQSFLNMLGKLEPGKTYLFVDHPGLNTEELRAVSHIGYEQVATDRQGVTDVFTNSEVKAFIKKKKIQLISYRDLLKTER</sequence>
<reference evidence="6 7" key="1">
    <citation type="submission" date="2020-06" db="EMBL/GenBank/DDBJ databases">
        <authorList>
            <person name="Hwang Y.J."/>
        </authorList>
    </citation>
    <scope>NUCLEOTIDE SEQUENCE [LARGE SCALE GENOMIC DNA]</scope>
    <source>
        <strain evidence="6 7">KUDC8001</strain>
    </source>
</reference>
<gene>
    <name evidence="6" type="ORF">HUW48_15310</name>
</gene>
<dbReference type="SUPFAM" id="SSF88713">
    <property type="entry name" value="Glycoside hydrolase/deacetylase"/>
    <property type="match status" value="1"/>
</dbReference>
<keyword evidence="5" id="KW-0119">Carbohydrate metabolism</keyword>
<dbReference type="GO" id="GO:0016787">
    <property type="term" value="F:hydrolase activity"/>
    <property type="evidence" value="ECO:0007669"/>
    <property type="project" value="UniProtKB-KW"/>
</dbReference>
<evidence type="ECO:0000256" key="4">
    <source>
        <dbReference type="ARBA" id="ARBA00022842"/>
    </source>
</evidence>
<dbReference type="KEGG" id="add:HUW48_15310"/>
<dbReference type="Pfam" id="PF04794">
    <property type="entry name" value="YdjC"/>
    <property type="match status" value="1"/>
</dbReference>
<keyword evidence="2" id="KW-0479">Metal-binding</keyword>
<dbReference type="InterPro" id="IPR011330">
    <property type="entry name" value="Glyco_hydro/deAcase_b/a-brl"/>
</dbReference>
<dbReference type="AlphaFoldDB" id="A0A7L7L927"/>
<keyword evidence="7" id="KW-1185">Reference proteome</keyword>
<keyword evidence="4" id="KW-0460">Magnesium</keyword>
<evidence type="ECO:0000256" key="5">
    <source>
        <dbReference type="ARBA" id="ARBA00023277"/>
    </source>
</evidence>
<comment type="cofactor">
    <cofactor evidence="1">
        <name>Mg(2+)</name>
        <dbReference type="ChEBI" id="CHEBI:18420"/>
    </cofactor>
</comment>
<accession>A0A7L7L927</accession>
<dbReference type="GO" id="GO:0019213">
    <property type="term" value="F:deacetylase activity"/>
    <property type="evidence" value="ECO:0007669"/>
    <property type="project" value="TreeGrafter"/>
</dbReference>
<dbReference type="Gene3D" id="3.20.20.370">
    <property type="entry name" value="Glycoside hydrolase/deacetylase"/>
    <property type="match status" value="1"/>
</dbReference>
<name>A0A7L7L927_9BACT</name>
<proteinExistence type="predicted"/>
<dbReference type="RefSeq" id="WP_182411777.1">
    <property type="nucleotide sequence ID" value="NZ_CP055153.1"/>
</dbReference>
<evidence type="ECO:0000256" key="2">
    <source>
        <dbReference type="ARBA" id="ARBA00022723"/>
    </source>
</evidence>